<organism evidence="1 2">
    <name type="scientific">Candidatus Dojkabacteria bacterium</name>
    <dbReference type="NCBI Taxonomy" id="2099670"/>
    <lineage>
        <taxon>Bacteria</taxon>
        <taxon>Candidatus Dojkabacteria</taxon>
    </lineage>
</organism>
<proteinExistence type="predicted"/>
<evidence type="ECO:0000313" key="2">
    <source>
        <dbReference type="Proteomes" id="UP000321026"/>
    </source>
</evidence>
<dbReference type="AlphaFoldDB" id="A0A5C7J8V2"/>
<protein>
    <submittedName>
        <fullName evidence="1">Uncharacterized protein</fullName>
    </submittedName>
</protein>
<gene>
    <name evidence="1" type="ORF">E6Q11_02340</name>
</gene>
<dbReference type="Proteomes" id="UP000321026">
    <property type="component" value="Unassembled WGS sequence"/>
</dbReference>
<name>A0A5C7J8V2_9BACT</name>
<dbReference type="EMBL" id="SSDS01000040">
    <property type="protein sequence ID" value="TXG77698.1"/>
    <property type="molecule type" value="Genomic_DNA"/>
</dbReference>
<sequence>MANSDNEELIVYEASCDDRALQRLGISSSDLNGFSEEERAFIYEQLKREWSDSERLIAEFLKRKRR</sequence>
<accession>A0A5C7J8V2</accession>
<comment type="caution">
    <text evidence="1">The sequence shown here is derived from an EMBL/GenBank/DDBJ whole genome shotgun (WGS) entry which is preliminary data.</text>
</comment>
<evidence type="ECO:0000313" key="1">
    <source>
        <dbReference type="EMBL" id="TXG77698.1"/>
    </source>
</evidence>
<reference evidence="1 2" key="1">
    <citation type="submission" date="2018-09" db="EMBL/GenBank/DDBJ databases">
        <title>Metagenome Assembled Genomes from an Advanced Water Purification Facility.</title>
        <authorList>
            <person name="Stamps B.W."/>
            <person name="Spear J.R."/>
        </authorList>
    </citation>
    <scope>NUCLEOTIDE SEQUENCE [LARGE SCALE GENOMIC DNA]</scope>
    <source>
        <strain evidence="1">Bin_63_2</strain>
    </source>
</reference>